<dbReference type="GO" id="GO:0005524">
    <property type="term" value="F:ATP binding"/>
    <property type="evidence" value="ECO:0007669"/>
    <property type="project" value="UniProtKB-UniRule"/>
</dbReference>
<dbReference type="Pfam" id="PF04107">
    <property type="entry name" value="GCS2"/>
    <property type="match status" value="1"/>
</dbReference>
<evidence type="ECO:0000313" key="7">
    <source>
        <dbReference type="Proteomes" id="UP000006069"/>
    </source>
</evidence>
<dbReference type="EC" id="6.3.2.2" evidence="5"/>
<dbReference type="InterPro" id="IPR014746">
    <property type="entry name" value="Gln_synth/guanido_kin_cat_dom"/>
</dbReference>
<dbReference type="PANTHER" id="PTHR34378:SF1">
    <property type="entry name" value="GLUTAMATE--CYSTEINE LIGASE, CHLOROPLASTIC"/>
    <property type="match status" value="1"/>
</dbReference>
<dbReference type="RefSeq" id="WP_009138498.1">
    <property type="nucleotide sequence ID" value="NZ_JH815198.1"/>
</dbReference>
<dbReference type="PANTHER" id="PTHR34378">
    <property type="entry name" value="GLUTAMATE--CYSTEINE LIGASE, CHLOROPLASTIC"/>
    <property type="match status" value="1"/>
</dbReference>
<dbReference type="SUPFAM" id="SSF55931">
    <property type="entry name" value="Glutamine synthetase/guanido kinase"/>
    <property type="match status" value="1"/>
</dbReference>
<evidence type="ECO:0000256" key="2">
    <source>
        <dbReference type="ARBA" id="ARBA00022741"/>
    </source>
</evidence>
<evidence type="ECO:0000313" key="6">
    <source>
        <dbReference type="EMBL" id="EJZ84658.1"/>
    </source>
</evidence>
<evidence type="ECO:0000256" key="4">
    <source>
        <dbReference type="ARBA" id="ARBA00048819"/>
    </source>
</evidence>
<dbReference type="InterPro" id="IPR006336">
    <property type="entry name" value="GCS2"/>
</dbReference>
<protein>
    <recommendedName>
        <fullName evidence="5">Glutamate--cysteine ligase</fullName>
        <ecNumber evidence="5">6.3.2.2</ecNumber>
    </recommendedName>
</protein>
<keyword evidence="1 5" id="KW-0436">Ligase</keyword>
<dbReference type="AlphaFoldDB" id="K0YMW7"/>
<comment type="function">
    <text evidence="5">Catalyzes the synthesis of gamma-glutamylcysteine (gamma-GC).</text>
</comment>
<keyword evidence="3 5" id="KW-0067">ATP-binding</keyword>
<dbReference type="eggNOG" id="COG3572">
    <property type="taxonomic scope" value="Bacteria"/>
</dbReference>
<sequence length="432" mass="48338">MHDTDLFALQGKADEHSLAQHQPARKRNIEALVSFFRSGCKRDSRDVGIELEHFLVDGTGEPLSYSQPHGVRDILTGLSERYPQVTTHNGDILGVAKPGMNVTIEPAAQLELSAGPFCSLDTARRVFDEFESDVARELEPVSGKSLAIGYDPACRAVDKELIPKARYEFMNEYLSAISPWGPRMMRASASTQVSIDYRDEKDCVKKMRVASVLAPLFALVCDNAAVFEGGPRPHRLMRTEVWKYCDPDRCNTPPHVLDDDFGFESYAEYILDTPAIVRVDDAGEVHYDPRTFGEIYANTPMNRANVEHALSMVFPDVRLKTYVEIRPADSMPTPYAIAYAALIKGLFYCDECLEVLHAACENVTLEDIWRAKESLMENGYRGKAYGRNVDEICDEMFSLARRGLNAIAPHEKDYLEPLAKLVAARTTLADLS</sequence>
<keyword evidence="2 5" id="KW-0547">Nucleotide-binding</keyword>
<comment type="catalytic activity">
    <reaction evidence="4 5">
        <text>L-cysteine + L-glutamate + ATP = gamma-L-glutamyl-L-cysteine + ADP + phosphate + H(+)</text>
        <dbReference type="Rhea" id="RHEA:13285"/>
        <dbReference type="ChEBI" id="CHEBI:15378"/>
        <dbReference type="ChEBI" id="CHEBI:29985"/>
        <dbReference type="ChEBI" id="CHEBI:30616"/>
        <dbReference type="ChEBI" id="CHEBI:35235"/>
        <dbReference type="ChEBI" id="CHEBI:43474"/>
        <dbReference type="ChEBI" id="CHEBI:58173"/>
        <dbReference type="ChEBI" id="CHEBI:456216"/>
        <dbReference type="EC" id="6.3.2.2"/>
    </reaction>
</comment>
<dbReference type="GO" id="GO:0004357">
    <property type="term" value="F:glutamate-cysteine ligase activity"/>
    <property type="evidence" value="ECO:0007669"/>
    <property type="project" value="UniProtKB-UniRule"/>
</dbReference>
<dbReference type="GO" id="GO:0006750">
    <property type="term" value="P:glutathione biosynthetic process"/>
    <property type="evidence" value="ECO:0007669"/>
    <property type="project" value="UniProtKB-UniRule"/>
</dbReference>
<keyword evidence="7" id="KW-1185">Reference proteome</keyword>
<dbReference type="PATRIC" id="fig|742818.3.peg.292"/>
<comment type="similarity">
    <text evidence="5">Belongs to the glutamate--cysteine ligase type 2 family. EgtA subfamily.</text>
</comment>
<evidence type="ECO:0000256" key="1">
    <source>
        <dbReference type="ARBA" id="ARBA00022598"/>
    </source>
</evidence>
<accession>K0YMW7</accession>
<dbReference type="EMBL" id="ADMD01000001">
    <property type="protein sequence ID" value="EJZ84658.1"/>
    <property type="molecule type" value="Genomic_DNA"/>
</dbReference>
<reference evidence="6 7" key="1">
    <citation type="submission" date="2012-08" db="EMBL/GenBank/DDBJ databases">
        <title>The Genome Sequence of Slackia piriformis YIT 12062.</title>
        <authorList>
            <consortium name="The Broad Institute Genome Sequencing Platform"/>
            <person name="Earl A."/>
            <person name="Ward D."/>
            <person name="Feldgarden M."/>
            <person name="Gevers D."/>
            <person name="Morotomi M."/>
            <person name="Walker B."/>
            <person name="Young S.K."/>
            <person name="Zeng Q."/>
            <person name="Gargeya S."/>
            <person name="Fitzgerald M."/>
            <person name="Haas B."/>
            <person name="Abouelleil A."/>
            <person name="Alvarado L."/>
            <person name="Arachchi H.M."/>
            <person name="Berlin A.M."/>
            <person name="Chapman S.B."/>
            <person name="Goldberg J."/>
            <person name="Griggs A."/>
            <person name="Gujja S."/>
            <person name="Hansen M."/>
            <person name="Howarth C."/>
            <person name="Imamovic A."/>
            <person name="Larimer J."/>
            <person name="McCowen C."/>
            <person name="Montmayeur A."/>
            <person name="Murphy C."/>
            <person name="Neiman D."/>
            <person name="Pearson M."/>
            <person name="Priest M."/>
            <person name="Roberts A."/>
            <person name="Saif S."/>
            <person name="Shea T."/>
            <person name="Sisk P."/>
            <person name="Sykes S."/>
            <person name="Wortman J."/>
            <person name="Nusbaum C."/>
            <person name="Birren B."/>
        </authorList>
    </citation>
    <scope>NUCLEOTIDE SEQUENCE [LARGE SCALE GENOMIC DNA]</scope>
    <source>
        <strain evidence="6 7">YIT 12062</strain>
    </source>
</reference>
<comment type="caution">
    <text evidence="6">The sequence shown here is derived from an EMBL/GenBank/DDBJ whole genome shotgun (WGS) entry which is preliminary data.</text>
</comment>
<name>K0YMW7_9ACTN</name>
<dbReference type="OrthoDB" id="9813383at2"/>
<gene>
    <name evidence="6" type="ORF">HMPREF9451_00262</name>
</gene>
<evidence type="ECO:0000256" key="3">
    <source>
        <dbReference type="ARBA" id="ARBA00022840"/>
    </source>
</evidence>
<dbReference type="Gene3D" id="3.30.590.20">
    <property type="match status" value="1"/>
</dbReference>
<dbReference type="Proteomes" id="UP000006069">
    <property type="component" value="Unassembled WGS sequence"/>
</dbReference>
<proteinExistence type="inferred from homology"/>
<dbReference type="FunCoup" id="K0YMW7">
    <property type="interactions" value="86"/>
</dbReference>
<dbReference type="PIRSF" id="PIRSF017901">
    <property type="entry name" value="GCL"/>
    <property type="match status" value="1"/>
</dbReference>
<evidence type="ECO:0000256" key="5">
    <source>
        <dbReference type="PIRNR" id="PIRNR017901"/>
    </source>
</evidence>
<dbReference type="HOGENOM" id="CLU_026610_1_1_11"/>
<dbReference type="InterPro" id="IPR035434">
    <property type="entry name" value="GCL_bact_plant"/>
</dbReference>
<organism evidence="6 7">
    <name type="scientific">Slackia piriformis YIT 12062</name>
    <dbReference type="NCBI Taxonomy" id="742818"/>
    <lineage>
        <taxon>Bacteria</taxon>
        <taxon>Bacillati</taxon>
        <taxon>Actinomycetota</taxon>
        <taxon>Coriobacteriia</taxon>
        <taxon>Eggerthellales</taxon>
        <taxon>Eggerthellaceae</taxon>
        <taxon>Slackia</taxon>
    </lineage>
</organism>
<dbReference type="InParanoid" id="K0YMW7"/>